<dbReference type="InterPro" id="IPR029060">
    <property type="entry name" value="PIN-like_dom_sf"/>
</dbReference>
<dbReference type="EMBL" id="CP144373">
    <property type="protein sequence ID" value="XCH47176.1"/>
    <property type="molecule type" value="Genomic_DNA"/>
</dbReference>
<evidence type="ECO:0000259" key="1">
    <source>
        <dbReference type="Pfam" id="PF01850"/>
    </source>
</evidence>
<name>A0AAU8H043_9BACT</name>
<protein>
    <submittedName>
        <fullName evidence="2">Type II toxin-antitoxin system VapC family toxin</fullName>
    </submittedName>
</protein>
<sequence length="108" mass="12515">MIEEAIIKFPEISLQKVTTFLKNNPEIVKQLEISRNLVYIIENLNINVVSISFDNVKKAQKIKKQYGFLGNDALLIETMFECGIYNLATNDKDFEIIPDIHIYKPTYC</sequence>
<dbReference type="RefSeq" id="WP_353684703.1">
    <property type="nucleotide sequence ID" value="NZ_CP144373.1"/>
</dbReference>
<feature type="domain" description="PIN" evidence="1">
    <location>
        <begin position="9"/>
        <end position="97"/>
    </location>
</feature>
<proteinExistence type="predicted"/>
<evidence type="ECO:0000313" key="2">
    <source>
        <dbReference type="EMBL" id="XCH47176.1"/>
    </source>
</evidence>
<dbReference type="KEGG" id="taut:V4D30_02605"/>
<reference evidence="2" key="1">
    <citation type="submission" date="2024-01" db="EMBL/GenBank/DDBJ databases">
        <title>The first autotrophic representatives of the genus Thermodesulfovibrio.</title>
        <authorList>
            <person name="Maltseva A.I."/>
            <person name="Elcheninov A.G."/>
            <person name="Kublanov I.V."/>
            <person name="Lebedinsky A.V."/>
            <person name="Frolov E.N."/>
        </authorList>
    </citation>
    <scope>NUCLEOTIDE SEQUENCE</scope>
    <source>
        <strain evidence="2">3907-1M</strain>
    </source>
</reference>
<dbReference type="SUPFAM" id="SSF88723">
    <property type="entry name" value="PIN domain-like"/>
    <property type="match status" value="1"/>
</dbReference>
<accession>A0AAU8H043</accession>
<dbReference type="AlphaFoldDB" id="A0AAU8H043"/>
<gene>
    <name evidence="2" type="ORF">V4D30_02605</name>
</gene>
<dbReference type="InterPro" id="IPR002716">
    <property type="entry name" value="PIN_dom"/>
</dbReference>
<dbReference type="Gene3D" id="3.40.50.1010">
    <property type="entry name" value="5'-nuclease"/>
    <property type="match status" value="1"/>
</dbReference>
<organism evidence="2">
    <name type="scientific">Thermodesulfovibrio autotrophicus</name>
    <dbReference type="NCBI Taxonomy" id="3118333"/>
    <lineage>
        <taxon>Bacteria</taxon>
        <taxon>Pseudomonadati</taxon>
        <taxon>Nitrospirota</taxon>
        <taxon>Thermodesulfovibrionia</taxon>
        <taxon>Thermodesulfovibrionales</taxon>
        <taxon>Thermodesulfovibrionaceae</taxon>
        <taxon>Thermodesulfovibrio</taxon>
    </lineage>
</organism>
<dbReference type="Pfam" id="PF01850">
    <property type="entry name" value="PIN"/>
    <property type="match status" value="1"/>
</dbReference>